<gene>
    <name evidence="2" type="ORF">Pmar_PMAR001031</name>
</gene>
<dbReference type="OMA" id="NEGHMAR"/>
<feature type="region of interest" description="Disordered" evidence="1">
    <location>
        <begin position="1"/>
        <end position="82"/>
    </location>
</feature>
<dbReference type="Proteomes" id="UP000007800">
    <property type="component" value="Unassembled WGS sequence"/>
</dbReference>
<evidence type="ECO:0000313" key="3">
    <source>
        <dbReference type="Proteomes" id="UP000007800"/>
    </source>
</evidence>
<accession>C5KTC9</accession>
<proteinExistence type="predicted"/>
<organism evidence="3">
    <name type="scientific">Perkinsus marinus (strain ATCC 50983 / TXsc)</name>
    <dbReference type="NCBI Taxonomy" id="423536"/>
    <lineage>
        <taxon>Eukaryota</taxon>
        <taxon>Sar</taxon>
        <taxon>Alveolata</taxon>
        <taxon>Perkinsozoa</taxon>
        <taxon>Perkinsea</taxon>
        <taxon>Perkinsida</taxon>
        <taxon>Perkinsidae</taxon>
        <taxon>Perkinsus</taxon>
    </lineage>
</organism>
<evidence type="ECO:0000313" key="2">
    <source>
        <dbReference type="EMBL" id="EER12234.1"/>
    </source>
</evidence>
<dbReference type="InterPro" id="IPR043502">
    <property type="entry name" value="DNA/RNA_pol_sf"/>
</dbReference>
<name>C5KTC9_PERM5</name>
<feature type="compositionally biased region" description="Low complexity" evidence="1">
    <location>
        <begin position="53"/>
        <end position="82"/>
    </location>
</feature>
<feature type="compositionally biased region" description="Low complexity" evidence="1">
    <location>
        <begin position="29"/>
        <end position="43"/>
    </location>
</feature>
<feature type="compositionally biased region" description="Basic and acidic residues" evidence="1">
    <location>
        <begin position="11"/>
        <end position="23"/>
    </location>
</feature>
<keyword evidence="3" id="KW-1185">Reference proteome</keyword>
<evidence type="ECO:0008006" key="4">
    <source>
        <dbReference type="Google" id="ProtNLM"/>
    </source>
</evidence>
<dbReference type="InParanoid" id="C5KTC9"/>
<dbReference type="AlphaFoldDB" id="C5KTC9"/>
<evidence type="ECO:0000256" key="1">
    <source>
        <dbReference type="SAM" id="MobiDB-lite"/>
    </source>
</evidence>
<dbReference type="SUPFAM" id="SSF56672">
    <property type="entry name" value="DNA/RNA polymerases"/>
    <property type="match status" value="1"/>
</dbReference>
<dbReference type="GeneID" id="9061400"/>
<sequence>MAGDNVNNNSDTDHDGTIPRDEVDPLVVNTNASSAASSTNNDAMINVPSRGPAAQTGATTSTSTTNNFSATPNIQTTSSTSSPVVVSTASSESILPVRTKRLFVPVPEKFANKPTDNIRDWFEAYELYTYGNLYDDRARARFLGAFLTGDSANVWKTQCSKVNYEADKAILIKTFEKCRLPDEAWSRFDNYQWDRIQPLSVYAAAQSRYLNEYNDLLKPDCRLSLPARETLLVEKLSKLATGAAKAEIRRARPRSAADVCDLLGAYVDNSDQTGINAVRSIEPKLDASIEMLSKLLGAFEGAQSRQVEQFDRLCAILGNPQPKGQPNGQVVQNGQQRRRGVRRCGICSGPHLTLECFHKKFTVGCAICGNTEHFARNCPLRTTFLAGLQDPGNPILLLGSAIVRLTLYDSPNVYVVEDLICDMLLGFDFLWHYGLSLQMVEGFVRLVGTRDPRVGRYREPLPEPDARSVSVSLPFALLGATGSAGVLPVPPTICPSEAQGVCTRNASTQTTGMIDESVQTVPSTSSISSSETVPKNPVRCARTCESPPDVVIGNGASSLYSLCRYSDDVYSHLGFGDGDGDESPSLAQRRVFADAGAPICLLQSPDPYEFYDDPKKGGHTGFEQWPAEDQEIYDEFENDDIGGNLDDYAVPLLPGPEEPDVVLPKLPVSDRPELCSIQDLCNEFSELFNNKIGFCPLVTHDIKTFDEQPMAQRPRRVPHKWQADIRGQIDDMLREGIIRPRFALVA</sequence>
<feature type="compositionally biased region" description="Polar residues" evidence="1">
    <location>
        <begin position="1"/>
        <end position="10"/>
    </location>
</feature>
<dbReference type="RefSeq" id="XP_002780439.1">
    <property type="nucleotide sequence ID" value="XM_002780393.1"/>
</dbReference>
<reference evidence="2 3" key="1">
    <citation type="submission" date="2008-07" db="EMBL/GenBank/DDBJ databases">
        <authorList>
            <person name="El-Sayed N."/>
            <person name="Caler E."/>
            <person name="Inman J."/>
            <person name="Amedeo P."/>
            <person name="Hass B."/>
            <person name="Wortman J."/>
        </authorList>
    </citation>
    <scope>NUCLEOTIDE SEQUENCE [LARGE SCALE GENOMIC DNA]</scope>
    <source>
        <strain evidence="3">ATCC 50983 / TXsc</strain>
    </source>
</reference>
<dbReference type="EMBL" id="GG676168">
    <property type="protein sequence ID" value="EER12234.1"/>
    <property type="molecule type" value="Genomic_DNA"/>
</dbReference>
<protein>
    <recommendedName>
        <fullName evidence="4">CCHC-type domain-containing protein</fullName>
    </recommendedName>
</protein>
<dbReference type="Gene3D" id="4.10.60.10">
    <property type="entry name" value="Zinc finger, CCHC-type"/>
    <property type="match status" value="1"/>
</dbReference>